<name>A0AA87MJR3_9LEPT</name>
<dbReference type="Proteomes" id="UP000001343">
    <property type="component" value="Unassembled WGS sequence"/>
</dbReference>
<dbReference type="EMBL" id="AKWM02000078">
    <property type="protein sequence ID" value="EKR98461.1"/>
    <property type="molecule type" value="Genomic_DNA"/>
</dbReference>
<evidence type="ECO:0000313" key="2">
    <source>
        <dbReference type="Proteomes" id="UP000001343"/>
    </source>
</evidence>
<sequence>MKLKRFASIGALQVLGQTLKFLYRLFRSGNPKGDKNRIHFGSFSIY</sequence>
<gene>
    <name evidence="1" type="ORF">LEP1GSC125_1817</name>
</gene>
<protein>
    <submittedName>
        <fullName evidence="1">Uncharacterized protein</fullName>
    </submittedName>
</protein>
<comment type="caution">
    <text evidence="1">The sequence shown here is derived from an EMBL/GenBank/DDBJ whole genome shotgun (WGS) entry which is preliminary data.</text>
</comment>
<evidence type="ECO:0000313" key="1">
    <source>
        <dbReference type="EMBL" id="EKR98461.1"/>
    </source>
</evidence>
<proteinExistence type="predicted"/>
<organism evidence="1 2">
    <name type="scientific">Leptospira mayottensis 200901122</name>
    <dbReference type="NCBI Taxonomy" id="1193010"/>
    <lineage>
        <taxon>Bacteria</taxon>
        <taxon>Pseudomonadati</taxon>
        <taxon>Spirochaetota</taxon>
        <taxon>Spirochaetia</taxon>
        <taxon>Leptospirales</taxon>
        <taxon>Leptospiraceae</taxon>
        <taxon>Leptospira</taxon>
    </lineage>
</organism>
<reference evidence="1 2" key="1">
    <citation type="journal article" date="2014" name="Int. J. Syst. Evol. Microbiol.">
        <title>Leptospira mayottensis sp. nov., a pathogenic species of the genus Leptospira isolated from humans.</title>
        <authorList>
            <person name="Bourhy P."/>
            <person name="Collet L."/>
            <person name="Brisse S."/>
            <person name="Picardeau M."/>
        </authorList>
    </citation>
    <scope>NUCLEOTIDE SEQUENCE [LARGE SCALE GENOMIC DNA]</scope>
    <source>
        <strain evidence="1 2">200901122</strain>
    </source>
</reference>
<dbReference type="AlphaFoldDB" id="A0AA87MJR3"/>
<accession>A0AA87MJR3</accession>